<evidence type="ECO:0000256" key="1">
    <source>
        <dbReference type="ARBA" id="ARBA00004651"/>
    </source>
</evidence>
<dbReference type="Proteomes" id="UP000388235">
    <property type="component" value="Chromosome"/>
</dbReference>
<evidence type="ECO:0000256" key="2">
    <source>
        <dbReference type="ARBA" id="ARBA00006228"/>
    </source>
</evidence>
<dbReference type="PANTHER" id="PTHR34584:SF1">
    <property type="entry name" value="NA(+)_H(+) ANTIPORTER SUBUNIT E1"/>
    <property type="match status" value="1"/>
</dbReference>
<feature type="transmembrane region" description="Helical" evidence="7">
    <location>
        <begin position="27"/>
        <end position="44"/>
    </location>
</feature>
<keyword evidence="4 7" id="KW-0812">Transmembrane</keyword>
<dbReference type="EMBL" id="CP045871">
    <property type="protein sequence ID" value="QGG79372.1"/>
    <property type="molecule type" value="Genomic_DNA"/>
</dbReference>
<proteinExistence type="inferred from homology"/>
<evidence type="ECO:0000313" key="8">
    <source>
        <dbReference type="EMBL" id="QGG79372.1"/>
    </source>
</evidence>
<keyword evidence="3" id="KW-1003">Cell membrane</keyword>
<evidence type="ECO:0000256" key="3">
    <source>
        <dbReference type="ARBA" id="ARBA00022475"/>
    </source>
</evidence>
<dbReference type="PIRSF" id="PIRSF019239">
    <property type="entry name" value="MrpE"/>
    <property type="match status" value="1"/>
</dbReference>
<dbReference type="AlphaFoldDB" id="A0A5Q2QAU4"/>
<organism evidence="8 9">
    <name type="scientific">Litorivicinus lipolyticus</name>
    <dbReference type="NCBI Taxonomy" id="418701"/>
    <lineage>
        <taxon>Bacteria</taxon>
        <taxon>Pseudomonadati</taxon>
        <taxon>Pseudomonadota</taxon>
        <taxon>Gammaproteobacteria</taxon>
        <taxon>Oceanospirillales</taxon>
        <taxon>Litorivicinaceae</taxon>
        <taxon>Litorivicinus</taxon>
    </lineage>
</organism>
<dbReference type="PANTHER" id="PTHR34584">
    <property type="entry name" value="NA(+)/H(+) ANTIPORTER SUBUNIT E1"/>
    <property type="match status" value="1"/>
</dbReference>
<dbReference type="GO" id="GO:0008324">
    <property type="term" value="F:monoatomic cation transmembrane transporter activity"/>
    <property type="evidence" value="ECO:0007669"/>
    <property type="project" value="InterPro"/>
</dbReference>
<evidence type="ECO:0000256" key="4">
    <source>
        <dbReference type="ARBA" id="ARBA00022692"/>
    </source>
</evidence>
<name>A0A5Q2QAU4_9GAMM</name>
<dbReference type="InterPro" id="IPR002758">
    <property type="entry name" value="Cation_antiport_E"/>
</dbReference>
<sequence length="158" mass="17399">MIALVTNLALAILMANLLSDNSVTSVLAFMVVAFFMTWPFRHSFGPSDYHGRIQRVFGLIGFFLYDLVVSSFKVAYDVVTPPLLSRPKFLVMPLDATTDAEIMLTANLISLTPGSLSVDISADRKSLLVHTMFAGQSAEQARASLKDGMERRVIEALR</sequence>
<accession>A0A5Q2QAU4</accession>
<comment type="similarity">
    <text evidence="2">Belongs to the CPA3 antiporters (TC 2.A.63) subunit E family.</text>
</comment>
<keyword evidence="6 7" id="KW-0472">Membrane</keyword>
<dbReference type="OrthoDB" id="9807187at2"/>
<dbReference type="Pfam" id="PF01899">
    <property type="entry name" value="MNHE"/>
    <property type="match status" value="1"/>
</dbReference>
<reference evidence="8 9" key="1">
    <citation type="submission" date="2019-11" db="EMBL/GenBank/DDBJ databases">
        <authorList>
            <person name="Khan S.A."/>
            <person name="Jeon C.O."/>
            <person name="Chun B.H."/>
        </authorList>
    </citation>
    <scope>NUCLEOTIDE SEQUENCE [LARGE SCALE GENOMIC DNA]</scope>
    <source>
        <strain evidence="8 9">IMCC 1097</strain>
    </source>
</reference>
<evidence type="ECO:0000256" key="7">
    <source>
        <dbReference type="SAM" id="Phobius"/>
    </source>
</evidence>
<keyword evidence="5 7" id="KW-1133">Transmembrane helix</keyword>
<keyword evidence="9" id="KW-1185">Reference proteome</keyword>
<gene>
    <name evidence="8" type="ORF">GH975_01840</name>
</gene>
<protein>
    <submittedName>
        <fullName evidence="8">Sodium:proton antiporter</fullName>
    </submittedName>
</protein>
<evidence type="ECO:0000256" key="6">
    <source>
        <dbReference type="ARBA" id="ARBA00023136"/>
    </source>
</evidence>
<evidence type="ECO:0000256" key="5">
    <source>
        <dbReference type="ARBA" id="ARBA00022989"/>
    </source>
</evidence>
<dbReference type="RefSeq" id="WP_153712876.1">
    <property type="nucleotide sequence ID" value="NZ_CP045871.1"/>
</dbReference>
<feature type="transmembrane region" description="Helical" evidence="7">
    <location>
        <begin position="56"/>
        <end position="76"/>
    </location>
</feature>
<dbReference type="KEGG" id="llp:GH975_01840"/>
<evidence type="ECO:0000313" key="9">
    <source>
        <dbReference type="Proteomes" id="UP000388235"/>
    </source>
</evidence>
<dbReference type="GO" id="GO:0005886">
    <property type="term" value="C:plasma membrane"/>
    <property type="evidence" value="ECO:0007669"/>
    <property type="project" value="UniProtKB-SubCell"/>
</dbReference>
<comment type="subcellular location">
    <subcellularLocation>
        <location evidence="1">Cell membrane</location>
        <topology evidence="1">Multi-pass membrane protein</topology>
    </subcellularLocation>
</comment>